<dbReference type="RefSeq" id="WP_074962512.1">
    <property type="nucleotide sequence ID" value="NZ_CXPG01000020.1"/>
</dbReference>
<name>A0A0M6XU20_9RHOB</name>
<evidence type="ECO:0000313" key="2">
    <source>
        <dbReference type="EMBL" id="CTQ33701.1"/>
    </source>
</evidence>
<dbReference type="AlphaFoldDB" id="A0A0M6XU20"/>
<dbReference type="STRING" id="282197.SAMN04488517_102534"/>
<dbReference type="Proteomes" id="UP000048908">
    <property type="component" value="Unassembled WGS sequence"/>
</dbReference>
<dbReference type="Gene3D" id="3.40.630.30">
    <property type="match status" value="1"/>
</dbReference>
<dbReference type="InterPro" id="IPR016181">
    <property type="entry name" value="Acyl_CoA_acyltransferase"/>
</dbReference>
<dbReference type="Pfam" id="PF00583">
    <property type="entry name" value="Acetyltransf_1"/>
    <property type="match status" value="1"/>
</dbReference>
<organism evidence="2 3">
    <name type="scientific">Jannaschia rubra</name>
    <dbReference type="NCBI Taxonomy" id="282197"/>
    <lineage>
        <taxon>Bacteria</taxon>
        <taxon>Pseudomonadati</taxon>
        <taxon>Pseudomonadota</taxon>
        <taxon>Alphaproteobacteria</taxon>
        <taxon>Rhodobacterales</taxon>
        <taxon>Roseobacteraceae</taxon>
        <taxon>Jannaschia</taxon>
    </lineage>
</organism>
<reference evidence="2 3" key="1">
    <citation type="submission" date="2015-07" db="EMBL/GenBank/DDBJ databases">
        <authorList>
            <person name="Noorani M."/>
        </authorList>
    </citation>
    <scope>NUCLEOTIDE SEQUENCE [LARGE SCALE GENOMIC DNA]</scope>
    <source>
        <strain evidence="2 3">CECT 5088</strain>
    </source>
</reference>
<accession>A0A0M6XU20</accession>
<dbReference type="InterPro" id="IPR000182">
    <property type="entry name" value="GNAT_dom"/>
</dbReference>
<dbReference type="EMBL" id="CXPG01000020">
    <property type="protein sequence ID" value="CTQ33701.1"/>
    <property type="molecule type" value="Genomic_DNA"/>
</dbReference>
<dbReference type="GO" id="GO:0016747">
    <property type="term" value="F:acyltransferase activity, transferring groups other than amino-acyl groups"/>
    <property type="evidence" value="ECO:0007669"/>
    <property type="project" value="InterPro"/>
</dbReference>
<gene>
    <name evidence="2" type="ORF">JAN5088_02486</name>
</gene>
<keyword evidence="3" id="KW-1185">Reference proteome</keyword>
<dbReference type="SUPFAM" id="SSF55729">
    <property type="entry name" value="Acyl-CoA N-acyltransferases (Nat)"/>
    <property type="match status" value="1"/>
</dbReference>
<evidence type="ECO:0000313" key="3">
    <source>
        <dbReference type="Proteomes" id="UP000048908"/>
    </source>
</evidence>
<feature type="domain" description="N-acetyltransferase" evidence="1">
    <location>
        <begin position="137"/>
        <end position="274"/>
    </location>
</feature>
<keyword evidence="2" id="KW-0808">Transferase</keyword>
<proteinExistence type="predicted"/>
<protein>
    <submittedName>
        <fullName evidence="2">Putative acetyltransferase</fullName>
    </submittedName>
</protein>
<dbReference type="PROSITE" id="PS51186">
    <property type="entry name" value="GNAT"/>
    <property type="match status" value="1"/>
</dbReference>
<sequence length="274" mass="29009">MIRADGTHRQAIEAVLSRQPERAMFPLANLVRHGMAGGHDNATAFWIDDSVAPTAVLGLTRRGMVLPVWDEGFDVEDAAPCLDGQRICGMAGLAGPVRALMSATGLDGAVARLDRDEPQFLLSLDGLSVPDGPGDLAPIAAFREEVAEWLMAYERETGTGEPDAAMATARVDSWIAGDSHRVLVVDGRPVAMTGFNAALPGIVQVGGVYTPPAARNRGHARRAVALHLAQARQDGATRATLFAASEAATACYRPLGFRRVGTFTLILFDGEVTP</sequence>
<dbReference type="CDD" id="cd04301">
    <property type="entry name" value="NAT_SF"/>
    <property type="match status" value="1"/>
</dbReference>
<evidence type="ECO:0000259" key="1">
    <source>
        <dbReference type="PROSITE" id="PS51186"/>
    </source>
</evidence>